<dbReference type="Gene3D" id="3.40.630.30">
    <property type="match status" value="1"/>
</dbReference>
<protein>
    <submittedName>
        <fullName evidence="2">GNAT family N-acetyltransferase</fullName>
        <ecNumber evidence="2">2.3.1.-</ecNumber>
    </submittedName>
</protein>
<dbReference type="EC" id="2.3.1.-" evidence="2"/>
<keyword evidence="3" id="KW-1185">Reference proteome</keyword>
<proteinExistence type="predicted"/>
<dbReference type="InterPro" id="IPR038740">
    <property type="entry name" value="BioF2-like_GNAT_dom"/>
</dbReference>
<dbReference type="EMBL" id="JBHRYH010000011">
    <property type="protein sequence ID" value="MFC3625576.1"/>
    <property type="molecule type" value="Genomic_DNA"/>
</dbReference>
<dbReference type="GO" id="GO:0016746">
    <property type="term" value="F:acyltransferase activity"/>
    <property type="evidence" value="ECO:0007669"/>
    <property type="project" value="UniProtKB-KW"/>
</dbReference>
<gene>
    <name evidence="2" type="ORF">ACFOKJ_05360</name>
</gene>
<accession>A0ABV7TS52</accession>
<evidence type="ECO:0000313" key="3">
    <source>
        <dbReference type="Proteomes" id="UP001595636"/>
    </source>
</evidence>
<feature type="domain" description="BioF2-like acetyltransferase" evidence="1">
    <location>
        <begin position="152"/>
        <end position="285"/>
    </location>
</feature>
<dbReference type="InterPro" id="IPR016181">
    <property type="entry name" value="Acyl_CoA_acyltransferase"/>
</dbReference>
<evidence type="ECO:0000259" key="1">
    <source>
        <dbReference type="Pfam" id="PF13480"/>
    </source>
</evidence>
<name>A0ABV7TS52_9NEIS</name>
<reference evidence="3" key="1">
    <citation type="journal article" date="2019" name="Int. J. Syst. Evol. Microbiol.">
        <title>The Global Catalogue of Microorganisms (GCM) 10K type strain sequencing project: providing services to taxonomists for standard genome sequencing and annotation.</title>
        <authorList>
            <consortium name="The Broad Institute Genomics Platform"/>
            <consortium name="The Broad Institute Genome Sequencing Center for Infectious Disease"/>
            <person name="Wu L."/>
            <person name="Ma J."/>
        </authorList>
    </citation>
    <scope>NUCLEOTIDE SEQUENCE [LARGE SCALE GENOMIC DNA]</scope>
    <source>
        <strain evidence="3">KCTC 42195</strain>
    </source>
</reference>
<keyword evidence="2" id="KW-0012">Acyltransferase</keyword>
<dbReference type="Pfam" id="PF13480">
    <property type="entry name" value="Acetyltransf_6"/>
    <property type="match status" value="1"/>
</dbReference>
<dbReference type="SUPFAM" id="SSF55729">
    <property type="entry name" value="Acyl-CoA N-acyltransferases (Nat)"/>
    <property type="match status" value="1"/>
</dbReference>
<sequence length="342" mass="38075">MPLCPPQQASAWYWADSADALTPCIYLQAAYQRLFAAQDGSVARCLGIRDSAGQQWALPLLQRQIGPGRYEAYSAYGYGGCSGPLLLDAPTLDGLRATLAAEGIVALFLRHAPFLDNQQGWQQQLQLNRWTYACQLPEASDIETYVQQLPQKLRWSLNYARRAGLQLRFQPFAANVDCSGFYQLYAALMRAKGTADYYLFSPDFFAAHVQQLGPACQLAEVRDPGSGELLAAAFFLADSSGWVHYHLSAASERGMQLQAMEYLLLGAIQHFGAQGYRQLHLGGGLQLDESDGLSRFKRKFATRRLPFHITRLLADEAGYQAERQRLPLRHAQFFLIADARGA</sequence>
<comment type="caution">
    <text evidence="2">The sequence shown here is derived from an EMBL/GenBank/DDBJ whole genome shotgun (WGS) entry which is preliminary data.</text>
</comment>
<keyword evidence="2" id="KW-0808">Transferase</keyword>
<organism evidence="2 3">
    <name type="scientific">Vogesella amnigena</name>
    <dbReference type="NCBI Taxonomy" id="1507449"/>
    <lineage>
        <taxon>Bacteria</taxon>
        <taxon>Pseudomonadati</taxon>
        <taxon>Pseudomonadota</taxon>
        <taxon>Betaproteobacteria</taxon>
        <taxon>Neisseriales</taxon>
        <taxon>Chromobacteriaceae</taxon>
        <taxon>Vogesella</taxon>
    </lineage>
</organism>
<dbReference type="Proteomes" id="UP001595636">
    <property type="component" value="Unassembled WGS sequence"/>
</dbReference>
<evidence type="ECO:0000313" key="2">
    <source>
        <dbReference type="EMBL" id="MFC3625576.1"/>
    </source>
</evidence>
<dbReference type="RefSeq" id="WP_390277216.1">
    <property type="nucleotide sequence ID" value="NZ_JBHRYH010000011.1"/>
</dbReference>